<gene>
    <name evidence="3" type="ORF">F0L68_00940</name>
</gene>
<reference evidence="3 4" key="1">
    <citation type="submission" date="2019-09" db="EMBL/GenBank/DDBJ databases">
        <title>Goodfellowia gen. nov., a new genus of the Pseudonocardineae related to Actinoalloteichus, containing Goodfellowia coeruleoviolacea gen. nov., comb. nov. gen. nov., comb. nov.</title>
        <authorList>
            <person name="Labeda D."/>
        </authorList>
    </citation>
    <scope>NUCLEOTIDE SEQUENCE [LARGE SCALE GENOMIC DNA]</scope>
    <source>
        <strain evidence="3 4">AN110305</strain>
    </source>
</reference>
<protein>
    <recommendedName>
        <fullName evidence="1 2">SnoaL-like domain-containing protein</fullName>
    </recommendedName>
</protein>
<dbReference type="Pfam" id="PF13577">
    <property type="entry name" value="SnoaL_4"/>
    <property type="match status" value="1"/>
</dbReference>
<evidence type="ECO:0000313" key="3">
    <source>
        <dbReference type="EMBL" id="KAA2267129.1"/>
    </source>
</evidence>
<dbReference type="AlphaFoldDB" id="A0A5B2XWB3"/>
<comment type="caution">
    <text evidence="3">The sequence shown here is derived from an EMBL/GenBank/DDBJ whole genome shotgun (WGS) entry which is preliminary data.</text>
</comment>
<dbReference type="RefSeq" id="WP_149847438.1">
    <property type="nucleotide sequence ID" value="NZ_VUOB01000001.1"/>
</dbReference>
<proteinExistence type="predicted"/>
<dbReference type="OrthoDB" id="9180262at2"/>
<dbReference type="InterPro" id="IPR032710">
    <property type="entry name" value="NTF2-like_dom_sf"/>
</dbReference>
<accession>A0A5B2XWB3</accession>
<dbReference type="Pfam" id="PF12680">
    <property type="entry name" value="SnoaL_2"/>
    <property type="match status" value="1"/>
</dbReference>
<organism evidence="3 4">
    <name type="scientific">Solihabitans fulvus</name>
    <dbReference type="NCBI Taxonomy" id="1892852"/>
    <lineage>
        <taxon>Bacteria</taxon>
        <taxon>Bacillati</taxon>
        <taxon>Actinomycetota</taxon>
        <taxon>Actinomycetes</taxon>
        <taxon>Pseudonocardiales</taxon>
        <taxon>Pseudonocardiaceae</taxon>
        <taxon>Solihabitans</taxon>
    </lineage>
</organism>
<feature type="domain" description="SnoaL-like" evidence="1">
    <location>
        <begin position="148"/>
        <end position="251"/>
    </location>
</feature>
<evidence type="ECO:0000313" key="4">
    <source>
        <dbReference type="Proteomes" id="UP000323454"/>
    </source>
</evidence>
<reference evidence="3 4" key="2">
    <citation type="submission" date="2019-09" db="EMBL/GenBank/DDBJ databases">
        <authorList>
            <person name="Jin C."/>
        </authorList>
    </citation>
    <scope>NUCLEOTIDE SEQUENCE [LARGE SCALE GENOMIC DNA]</scope>
    <source>
        <strain evidence="3 4">AN110305</strain>
    </source>
</reference>
<evidence type="ECO:0000259" key="2">
    <source>
        <dbReference type="Pfam" id="PF13577"/>
    </source>
</evidence>
<evidence type="ECO:0000259" key="1">
    <source>
        <dbReference type="Pfam" id="PF12680"/>
    </source>
</evidence>
<keyword evidence="4" id="KW-1185">Reference proteome</keyword>
<dbReference type="SUPFAM" id="SSF54427">
    <property type="entry name" value="NTF2-like"/>
    <property type="match status" value="2"/>
</dbReference>
<dbReference type="Gene3D" id="3.10.450.50">
    <property type="match status" value="2"/>
</dbReference>
<dbReference type="InterPro" id="IPR037401">
    <property type="entry name" value="SnoaL-like"/>
</dbReference>
<sequence>MALTERDRIDIHDLINLHGHLTDAGELDRASELFTPDVVYDLDDFGLGSVHGPAALREAALAMGAANPVGHHVTNIVITRIDDGSARVRSKGIGIKADGTAGSVVYDDVVTRRPDGWKVSYRKVIARRTPLGGHEVGPRAVLELHRQAAVDQSVEDMRRVYAIDAVHEFPFAYPGVPSRLAGRDNIVNWIAAGWQANPLKYEHYRILAIHDTSDPDTIIVEQEALGTSPTTGEFALPNIMVLTARNGQIVRLRDYVNILAAAAALGDELPTREEAETAR</sequence>
<feature type="domain" description="SnoaL-like" evidence="2">
    <location>
        <begin position="7"/>
        <end position="123"/>
    </location>
</feature>
<dbReference type="Proteomes" id="UP000323454">
    <property type="component" value="Unassembled WGS sequence"/>
</dbReference>
<dbReference type="EMBL" id="VUOB01000001">
    <property type="protein sequence ID" value="KAA2267129.1"/>
    <property type="molecule type" value="Genomic_DNA"/>
</dbReference>
<name>A0A5B2XWB3_9PSEU</name>